<evidence type="ECO:0000313" key="4">
    <source>
        <dbReference type="Proteomes" id="UP001152797"/>
    </source>
</evidence>
<comment type="caution">
    <text evidence="2">The sequence shown here is derived from an EMBL/GenBank/DDBJ whole genome shotgun (WGS) entry which is preliminary data.</text>
</comment>
<gene>
    <name evidence="2" type="ORF">C1SCF055_LOCUS44105</name>
</gene>
<sequence>MPAPPGPTAMAMASEAEGNAGNVKDRPDVLSGSTTDDENLDSEDAASAAEDAEGSASDAEGQEQGAASQSESQQCSYRSPSRSAASRSRSRRPLRRRQLCWFGRSCKRRDCYFLHPEGKESQAPQTPRRRRFEKPGHRRRSWRRNAKGEPWQHDQRGREGSEAATPPKHRKRSEVAIPDDTKPPTEPLNFRDFVVQMPEGTPPDVALEAFQKYLREASQKDLEKVKDTGFFFDRYDPVARLRAYDLRLHEARLNASVFVTDLCEGRFDGLNLSTTERPNMEGRCSVSGHLQAPEFAFDPDMGALLIEDLPKHLSAWEVYESLQDCGGFCTASWSSTLAPRSFHARFRSSREARQAMEALGKLQLLREACGFDGSHLGNPGKMMETLGKPGKMMEILGKTLGSGKNHAHWGSQGQFLKK</sequence>
<reference evidence="3 4" key="2">
    <citation type="submission" date="2024-05" db="EMBL/GenBank/DDBJ databases">
        <authorList>
            <person name="Chen Y."/>
            <person name="Shah S."/>
            <person name="Dougan E. K."/>
            <person name="Thang M."/>
            <person name="Chan C."/>
        </authorList>
    </citation>
    <scope>NUCLEOTIDE SEQUENCE [LARGE SCALE GENOMIC DNA]</scope>
</reference>
<dbReference type="Proteomes" id="UP001152797">
    <property type="component" value="Unassembled WGS sequence"/>
</dbReference>
<protein>
    <recommendedName>
        <fullName evidence="5">C3H1-type domain-containing protein</fullName>
    </recommendedName>
</protein>
<proteinExistence type="predicted"/>
<accession>A0A9P1M443</accession>
<reference evidence="2" key="1">
    <citation type="submission" date="2022-10" db="EMBL/GenBank/DDBJ databases">
        <authorList>
            <person name="Chen Y."/>
            <person name="Dougan E. K."/>
            <person name="Chan C."/>
            <person name="Rhodes N."/>
            <person name="Thang M."/>
        </authorList>
    </citation>
    <scope>NUCLEOTIDE SEQUENCE</scope>
</reference>
<feature type="compositionally biased region" description="Basic residues" evidence="1">
    <location>
        <begin position="127"/>
        <end position="145"/>
    </location>
</feature>
<feature type="compositionally biased region" description="Basic and acidic residues" evidence="1">
    <location>
        <begin position="146"/>
        <end position="161"/>
    </location>
</feature>
<dbReference type="EMBL" id="CAMXCT030006760">
    <property type="protein sequence ID" value="CAL4806924.1"/>
    <property type="molecule type" value="Genomic_DNA"/>
</dbReference>
<evidence type="ECO:0000313" key="3">
    <source>
        <dbReference type="EMBL" id="CAL4806924.1"/>
    </source>
</evidence>
<dbReference type="AlphaFoldDB" id="A0A9P1M443"/>
<feature type="compositionally biased region" description="Low complexity" evidence="1">
    <location>
        <begin position="45"/>
        <end position="87"/>
    </location>
</feature>
<dbReference type="EMBL" id="CAMXCT010006760">
    <property type="protein sequence ID" value="CAI4019612.1"/>
    <property type="molecule type" value="Genomic_DNA"/>
</dbReference>
<feature type="compositionally biased region" description="Acidic residues" evidence="1">
    <location>
        <begin position="35"/>
        <end position="44"/>
    </location>
</feature>
<evidence type="ECO:0000313" key="2">
    <source>
        <dbReference type="EMBL" id="CAI4019612.1"/>
    </source>
</evidence>
<feature type="region of interest" description="Disordered" evidence="1">
    <location>
        <begin position="117"/>
        <end position="188"/>
    </location>
</feature>
<keyword evidence="4" id="KW-1185">Reference proteome</keyword>
<dbReference type="EMBL" id="CAMXCT020006760">
    <property type="protein sequence ID" value="CAL1172987.1"/>
    <property type="molecule type" value="Genomic_DNA"/>
</dbReference>
<evidence type="ECO:0000256" key="1">
    <source>
        <dbReference type="SAM" id="MobiDB-lite"/>
    </source>
</evidence>
<name>A0A9P1M443_9DINO</name>
<feature type="region of interest" description="Disordered" evidence="1">
    <location>
        <begin position="1"/>
        <end position="94"/>
    </location>
</feature>
<organism evidence="2">
    <name type="scientific">Cladocopium goreaui</name>
    <dbReference type="NCBI Taxonomy" id="2562237"/>
    <lineage>
        <taxon>Eukaryota</taxon>
        <taxon>Sar</taxon>
        <taxon>Alveolata</taxon>
        <taxon>Dinophyceae</taxon>
        <taxon>Suessiales</taxon>
        <taxon>Symbiodiniaceae</taxon>
        <taxon>Cladocopium</taxon>
    </lineage>
</organism>
<evidence type="ECO:0008006" key="5">
    <source>
        <dbReference type="Google" id="ProtNLM"/>
    </source>
</evidence>